<dbReference type="EMBL" id="KB446542">
    <property type="protein sequence ID" value="EME41684.1"/>
    <property type="molecule type" value="Genomic_DNA"/>
</dbReference>
<dbReference type="HOGENOM" id="CLU_2573864_0_0_1"/>
<keyword evidence="2" id="KW-1185">Reference proteome</keyword>
<dbReference type="AlphaFoldDB" id="N1PHV4"/>
<reference evidence="2" key="1">
    <citation type="journal article" date="2012" name="PLoS Genet.">
        <title>The genomes of the fungal plant pathogens Cladosporium fulvum and Dothistroma septosporum reveal adaptation to different hosts and lifestyles but also signatures of common ancestry.</title>
        <authorList>
            <person name="de Wit P.J.G.M."/>
            <person name="van der Burgt A."/>
            <person name="Oekmen B."/>
            <person name="Stergiopoulos I."/>
            <person name="Abd-Elsalam K.A."/>
            <person name="Aerts A.L."/>
            <person name="Bahkali A.H."/>
            <person name="Beenen H.G."/>
            <person name="Chettri P."/>
            <person name="Cox M.P."/>
            <person name="Datema E."/>
            <person name="de Vries R.P."/>
            <person name="Dhillon B."/>
            <person name="Ganley A.R."/>
            <person name="Griffiths S.A."/>
            <person name="Guo Y."/>
            <person name="Hamelin R.C."/>
            <person name="Henrissat B."/>
            <person name="Kabir M.S."/>
            <person name="Jashni M.K."/>
            <person name="Kema G."/>
            <person name="Klaubauf S."/>
            <person name="Lapidus A."/>
            <person name="Levasseur A."/>
            <person name="Lindquist E."/>
            <person name="Mehrabi R."/>
            <person name="Ohm R.A."/>
            <person name="Owen T.J."/>
            <person name="Salamov A."/>
            <person name="Schwelm A."/>
            <person name="Schijlen E."/>
            <person name="Sun H."/>
            <person name="van den Burg H.A."/>
            <person name="van Ham R.C.H.J."/>
            <person name="Zhang S."/>
            <person name="Goodwin S.B."/>
            <person name="Grigoriev I.V."/>
            <person name="Collemare J."/>
            <person name="Bradshaw R.E."/>
        </authorList>
    </citation>
    <scope>NUCLEOTIDE SEQUENCE [LARGE SCALE GENOMIC DNA]</scope>
    <source>
        <strain evidence="2">NZE10 / CBS 128990</strain>
    </source>
</reference>
<protein>
    <submittedName>
        <fullName evidence="1">Uncharacterized protein</fullName>
    </submittedName>
</protein>
<evidence type="ECO:0000313" key="1">
    <source>
        <dbReference type="EMBL" id="EME41684.1"/>
    </source>
</evidence>
<evidence type="ECO:0000313" key="2">
    <source>
        <dbReference type="Proteomes" id="UP000016933"/>
    </source>
</evidence>
<proteinExistence type="predicted"/>
<dbReference type="Proteomes" id="UP000016933">
    <property type="component" value="Unassembled WGS sequence"/>
</dbReference>
<organism evidence="1 2">
    <name type="scientific">Dothistroma septosporum (strain NZE10 / CBS 128990)</name>
    <name type="common">Red band needle blight fungus</name>
    <name type="synonym">Mycosphaerella pini</name>
    <dbReference type="NCBI Taxonomy" id="675120"/>
    <lineage>
        <taxon>Eukaryota</taxon>
        <taxon>Fungi</taxon>
        <taxon>Dikarya</taxon>
        <taxon>Ascomycota</taxon>
        <taxon>Pezizomycotina</taxon>
        <taxon>Dothideomycetes</taxon>
        <taxon>Dothideomycetidae</taxon>
        <taxon>Mycosphaerellales</taxon>
        <taxon>Mycosphaerellaceae</taxon>
        <taxon>Dothistroma</taxon>
    </lineage>
</organism>
<reference evidence="1 2" key="2">
    <citation type="journal article" date="2012" name="PLoS Pathog.">
        <title>Diverse lifestyles and strategies of plant pathogenesis encoded in the genomes of eighteen Dothideomycetes fungi.</title>
        <authorList>
            <person name="Ohm R.A."/>
            <person name="Feau N."/>
            <person name="Henrissat B."/>
            <person name="Schoch C.L."/>
            <person name="Horwitz B.A."/>
            <person name="Barry K.W."/>
            <person name="Condon B.J."/>
            <person name="Copeland A.C."/>
            <person name="Dhillon B."/>
            <person name="Glaser F."/>
            <person name="Hesse C.N."/>
            <person name="Kosti I."/>
            <person name="LaButti K."/>
            <person name="Lindquist E.A."/>
            <person name="Lucas S."/>
            <person name="Salamov A.A."/>
            <person name="Bradshaw R.E."/>
            <person name="Ciuffetti L."/>
            <person name="Hamelin R.C."/>
            <person name="Kema G.H.J."/>
            <person name="Lawrence C."/>
            <person name="Scott J.A."/>
            <person name="Spatafora J.W."/>
            <person name="Turgeon B.G."/>
            <person name="de Wit P.J.G.M."/>
            <person name="Zhong S."/>
            <person name="Goodwin S.B."/>
            <person name="Grigoriev I.V."/>
        </authorList>
    </citation>
    <scope>NUCLEOTIDE SEQUENCE [LARGE SCALE GENOMIC DNA]</scope>
    <source>
        <strain evidence="2">NZE10 / CBS 128990</strain>
    </source>
</reference>
<accession>N1PHV4</accession>
<name>N1PHV4_DOTSN</name>
<sequence>MAQQLTSRYRLDDQVVGHACVAATYQNATVRLAALHQLSGAALTSTNESTLGRRYSTTKMMRLHVGLRVDRWPDKAPLPRI</sequence>
<gene>
    <name evidence="1" type="ORF">DOTSEDRAFT_73922</name>
</gene>